<dbReference type="SUPFAM" id="SSF142695">
    <property type="entry name" value="RibA-like"/>
    <property type="match status" value="1"/>
</dbReference>
<dbReference type="Gene3D" id="3.90.870.10">
    <property type="entry name" value="DHBP synthase"/>
    <property type="match status" value="1"/>
</dbReference>
<dbReference type="HAMAP" id="MF_01283">
    <property type="entry name" value="RibBA"/>
    <property type="match status" value="1"/>
</dbReference>
<reference evidence="22" key="1">
    <citation type="submission" date="2022-06" db="EMBL/GenBank/DDBJ databases">
        <title>PHB producers.</title>
        <authorList>
            <person name="Besaury L."/>
        </authorList>
    </citation>
    <scope>NUCLEOTIDE SEQUENCE</scope>
    <source>
        <strain evidence="22">SEWS6</strain>
    </source>
</reference>
<feature type="domain" description="GTP cyclohydrolase II" evidence="21">
    <location>
        <begin position="191"/>
        <end position="357"/>
    </location>
</feature>
<evidence type="ECO:0000256" key="20">
    <source>
        <dbReference type="HAMAP-Rule" id="MF_01283"/>
    </source>
</evidence>
<evidence type="ECO:0000256" key="3">
    <source>
        <dbReference type="ARBA" id="ARBA00002284"/>
    </source>
</evidence>
<dbReference type="GO" id="GO:0008270">
    <property type="term" value="F:zinc ion binding"/>
    <property type="evidence" value="ECO:0007669"/>
    <property type="project" value="UniProtKB-UniRule"/>
</dbReference>
<dbReference type="GO" id="GO:0005829">
    <property type="term" value="C:cytosol"/>
    <property type="evidence" value="ECO:0007669"/>
    <property type="project" value="TreeGrafter"/>
</dbReference>
<feature type="binding site" evidence="20">
    <location>
        <position position="253"/>
    </location>
    <ligand>
        <name>Zn(2+)</name>
        <dbReference type="ChEBI" id="CHEBI:29105"/>
        <note>catalytic</note>
    </ligand>
</feature>
<keyword evidence="14 20" id="KW-0342">GTP-binding</keyword>
<evidence type="ECO:0000256" key="19">
    <source>
        <dbReference type="ARBA" id="ARBA00049295"/>
    </source>
</evidence>
<dbReference type="GO" id="GO:0008686">
    <property type="term" value="F:3,4-dihydroxy-2-butanone-4-phosphate synthase activity"/>
    <property type="evidence" value="ECO:0007669"/>
    <property type="project" value="UniProtKB-UniRule"/>
</dbReference>
<dbReference type="InterPro" id="IPR000926">
    <property type="entry name" value="RibA"/>
</dbReference>
<dbReference type="InterPro" id="IPR017945">
    <property type="entry name" value="DHBP_synth_RibB-like_a/b_dom"/>
</dbReference>
<dbReference type="EC" id="4.1.99.12" evidence="20"/>
<feature type="binding site" evidence="20">
    <location>
        <position position="301"/>
    </location>
    <ligand>
        <name>GTP</name>
        <dbReference type="ChEBI" id="CHEBI:37565"/>
    </ligand>
</feature>
<keyword evidence="9 20" id="KW-0479">Metal-binding</keyword>
<comment type="catalytic activity">
    <reaction evidence="1 20">
        <text>D-ribulose 5-phosphate = (2S)-2-hydroxy-3-oxobutyl phosphate + formate + H(+)</text>
        <dbReference type="Rhea" id="RHEA:18457"/>
        <dbReference type="ChEBI" id="CHEBI:15378"/>
        <dbReference type="ChEBI" id="CHEBI:15740"/>
        <dbReference type="ChEBI" id="CHEBI:58121"/>
        <dbReference type="ChEBI" id="CHEBI:58830"/>
        <dbReference type="EC" id="4.1.99.12"/>
    </reaction>
</comment>
<evidence type="ECO:0000256" key="12">
    <source>
        <dbReference type="ARBA" id="ARBA00022833"/>
    </source>
</evidence>
<dbReference type="NCBIfam" id="TIGR00506">
    <property type="entry name" value="ribB"/>
    <property type="match status" value="1"/>
</dbReference>
<evidence type="ECO:0000313" key="22">
    <source>
        <dbReference type="EMBL" id="MDQ6408052.1"/>
    </source>
</evidence>
<feature type="binding site" evidence="20">
    <location>
        <position position="11"/>
    </location>
    <ligand>
        <name>Mg(2+)</name>
        <dbReference type="ChEBI" id="CHEBI:18420"/>
        <label>2</label>
    </ligand>
</feature>
<dbReference type="NCBIfam" id="NF006803">
    <property type="entry name" value="PRK09311.1"/>
    <property type="match status" value="1"/>
</dbReference>
<evidence type="ECO:0000256" key="1">
    <source>
        <dbReference type="ARBA" id="ARBA00000141"/>
    </source>
</evidence>
<comment type="cofactor">
    <cofactor evidence="20">
        <name>Zn(2+)</name>
        <dbReference type="ChEBI" id="CHEBI:29105"/>
    </cofactor>
    <text evidence="20">Binds 1 zinc ion per subunit.</text>
</comment>
<keyword evidence="12 20" id="KW-0862">Zinc</keyword>
<comment type="catalytic activity">
    <reaction evidence="19 20">
        <text>GTP + 4 H2O = 2,5-diamino-6-hydroxy-4-(5-phosphoribosylamino)-pyrimidine + formate + 2 phosphate + 3 H(+)</text>
        <dbReference type="Rhea" id="RHEA:23704"/>
        <dbReference type="ChEBI" id="CHEBI:15377"/>
        <dbReference type="ChEBI" id="CHEBI:15378"/>
        <dbReference type="ChEBI" id="CHEBI:15740"/>
        <dbReference type="ChEBI" id="CHEBI:37565"/>
        <dbReference type="ChEBI" id="CHEBI:43474"/>
        <dbReference type="ChEBI" id="CHEBI:58614"/>
        <dbReference type="EC" id="3.5.4.25"/>
    </reaction>
</comment>
<keyword evidence="10 20" id="KW-0547">Nucleotide-binding</keyword>
<sequence>MVVVVDDENRENEGDLIMAAHAATEADIAFMVRYTSGVLCVSLPGERLDALSLPLMVANNSDSMGTAFTVSTDYRIGTTTGISAADRAITVRALVDENADAAEFNRPGHVFPLRAVRGGVLRRPGHTEAGVDLARLAGMAPGGLLAEIVNDDGTMARLPQLMAFARTHSLPIITIKDLIAYRRKHECIVERMSVARLPTRYGVFTVYGYKETITGQEHAALVMGELPGNDSPLVRVHSECLTGEVFGSIRCDCRAQLDLAMSQIAAEGRGVIVYLKGHEGRGIGLTEKLRAYALQDEGLDTVEANLQLGLQVDARDYAVGAQILHDQGVTKMRLMTNNPRKYQGISGFGLSIEERVPLVTAPNSENAFYLKTKQAVLGHMLD</sequence>
<gene>
    <name evidence="20" type="primary">ribBA</name>
    <name evidence="22" type="ORF">NIE36_12665</name>
</gene>
<keyword evidence="17 20" id="KW-0511">Multifunctional enzyme</keyword>
<evidence type="ECO:0000256" key="18">
    <source>
        <dbReference type="ARBA" id="ARBA00043932"/>
    </source>
</evidence>
<dbReference type="Pfam" id="PF00925">
    <property type="entry name" value="GTP_cyclohydro2"/>
    <property type="match status" value="1"/>
</dbReference>
<feature type="region of interest" description="GTP cyclohydrolase II" evidence="20">
    <location>
        <begin position="185"/>
        <end position="382"/>
    </location>
</feature>
<dbReference type="EMBL" id="JAMXWF010000008">
    <property type="protein sequence ID" value="MDQ6408052.1"/>
    <property type="molecule type" value="Genomic_DNA"/>
</dbReference>
<organism evidence="22 23">
    <name type="scientific">Paraburkholderia madseniana</name>
    <dbReference type="NCBI Taxonomy" id="2599607"/>
    <lineage>
        <taxon>Bacteria</taxon>
        <taxon>Pseudomonadati</taxon>
        <taxon>Pseudomonadota</taxon>
        <taxon>Betaproteobacteria</taxon>
        <taxon>Burkholderiales</taxon>
        <taxon>Burkholderiaceae</taxon>
        <taxon>Paraburkholderia</taxon>
    </lineage>
</organism>
<dbReference type="FunFam" id="3.40.50.10990:FF:000001">
    <property type="entry name" value="Riboflavin biosynthesis protein RibBA"/>
    <property type="match status" value="1"/>
</dbReference>
<dbReference type="GO" id="GO:0009231">
    <property type="term" value="P:riboflavin biosynthetic process"/>
    <property type="evidence" value="ECO:0007669"/>
    <property type="project" value="UniProtKB-UniRule"/>
</dbReference>
<evidence type="ECO:0000256" key="9">
    <source>
        <dbReference type="ARBA" id="ARBA00022723"/>
    </source>
</evidence>
<name>A0AAP5EW05_9BURK</name>
<feature type="binding site" evidence="20">
    <location>
        <position position="336"/>
    </location>
    <ligand>
        <name>GTP</name>
        <dbReference type="ChEBI" id="CHEBI:37565"/>
    </ligand>
</feature>
<comment type="similarity">
    <text evidence="6 20">In the N-terminal section; belongs to the DHBP synthase family.</text>
</comment>
<dbReference type="AlphaFoldDB" id="A0AAP5EW05"/>
<evidence type="ECO:0000256" key="14">
    <source>
        <dbReference type="ARBA" id="ARBA00023134"/>
    </source>
</evidence>
<evidence type="ECO:0000256" key="10">
    <source>
        <dbReference type="ARBA" id="ARBA00022741"/>
    </source>
</evidence>
<accession>A0AAP5EW05</accession>
<comment type="caution">
    <text evidence="22">The sequence shown here is derived from an EMBL/GenBank/DDBJ whole genome shotgun (WGS) entry which is preliminary data.</text>
</comment>
<protein>
    <recommendedName>
        <fullName evidence="20">Riboflavin biosynthesis protein RibBA</fullName>
    </recommendedName>
    <domain>
        <recommendedName>
            <fullName evidence="20">3,4-dihydroxy-2-butanone 4-phosphate synthase</fullName>
            <shortName evidence="20">DHBP synthase</shortName>
            <ecNumber evidence="20">4.1.99.12</ecNumber>
        </recommendedName>
    </domain>
    <domain>
        <recommendedName>
            <fullName evidence="20">GTP cyclohydrolase-2</fullName>
            <ecNumber evidence="20">3.5.4.25</ecNumber>
        </recommendedName>
        <alternativeName>
            <fullName evidence="20">GTP cyclohydrolase II</fullName>
        </alternativeName>
    </domain>
</protein>
<keyword evidence="8 20" id="KW-0686">Riboflavin biosynthesis</keyword>
<feature type="binding site" evidence="20">
    <location>
        <begin position="10"/>
        <end position="11"/>
    </location>
    <ligand>
        <name>D-ribulose 5-phosphate</name>
        <dbReference type="ChEBI" id="CHEBI:58121"/>
    </ligand>
</feature>
<dbReference type="GO" id="GO:0030145">
    <property type="term" value="F:manganese ion binding"/>
    <property type="evidence" value="ECO:0007669"/>
    <property type="project" value="UniProtKB-UniRule"/>
</dbReference>
<feature type="binding site" evidence="20">
    <location>
        <position position="251"/>
    </location>
    <ligand>
        <name>Zn(2+)</name>
        <dbReference type="ChEBI" id="CHEBI:29105"/>
        <note>catalytic</note>
    </ligand>
</feature>
<dbReference type="GO" id="GO:0000287">
    <property type="term" value="F:magnesium ion binding"/>
    <property type="evidence" value="ECO:0007669"/>
    <property type="project" value="UniProtKB-UniRule"/>
</dbReference>
<comment type="pathway">
    <text evidence="4 20">Cofactor biosynthesis; riboflavin biosynthesis; 5-amino-6-(D-ribitylamino)uracil from GTP: step 1/4.</text>
</comment>
<evidence type="ECO:0000256" key="11">
    <source>
        <dbReference type="ARBA" id="ARBA00022801"/>
    </source>
</evidence>
<feature type="binding site" evidence="20">
    <location>
        <begin position="279"/>
        <end position="281"/>
    </location>
    <ligand>
        <name>GTP</name>
        <dbReference type="ChEBI" id="CHEBI:37565"/>
    </ligand>
</feature>
<dbReference type="PIRSF" id="PIRSF001259">
    <property type="entry name" value="RibA"/>
    <property type="match status" value="1"/>
</dbReference>
<dbReference type="Gene3D" id="3.40.50.10990">
    <property type="entry name" value="GTP cyclohydrolase II"/>
    <property type="match status" value="1"/>
</dbReference>
<feature type="active site" description="Nucleophile; for GTP cyclohydrolase activity" evidence="20">
    <location>
        <position position="315"/>
    </location>
</feature>
<dbReference type="PANTHER" id="PTHR21327:SF18">
    <property type="entry name" value="3,4-DIHYDROXY-2-BUTANONE 4-PHOSPHATE SYNTHASE"/>
    <property type="match status" value="1"/>
</dbReference>
<feature type="active site" description="Proton acceptor; for GTP cyclohydrolase activity" evidence="20">
    <location>
        <position position="313"/>
    </location>
</feature>
<dbReference type="NCBIfam" id="TIGR00505">
    <property type="entry name" value="ribA"/>
    <property type="match status" value="1"/>
</dbReference>
<comment type="cofactor">
    <cofactor evidence="20">
        <name>Mg(2+)</name>
        <dbReference type="ChEBI" id="CHEBI:18420"/>
    </cofactor>
    <cofactor evidence="20">
        <name>Mn(2+)</name>
        <dbReference type="ChEBI" id="CHEBI:29035"/>
    </cofactor>
    <text evidence="20">Binds 2 divalent metal cations per subunit. Magnesium or manganese.</text>
</comment>
<evidence type="ECO:0000313" key="23">
    <source>
        <dbReference type="Proteomes" id="UP001242288"/>
    </source>
</evidence>
<keyword evidence="16 20" id="KW-0456">Lyase</keyword>
<dbReference type="EC" id="3.5.4.25" evidence="20"/>
<comment type="function">
    <text evidence="18 20">Catalyzes the conversion of GTP to 2,5-diamino-6-ribosylamino-4(3H)-pyrimidinone 5'-phosphate (DARP), formate and pyrophosphate.</text>
</comment>
<dbReference type="SUPFAM" id="SSF55821">
    <property type="entry name" value="YrdC/RibB"/>
    <property type="match status" value="1"/>
</dbReference>
<evidence type="ECO:0000256" key="6">
    <source>
        <dbReference type="ARBA" id="ARBA00005520"/>
    </source>
</evidence>
<evidence type="ECO:0000256" key="8">
    <source>
        <dbReference type="ARBA" id="ARBA00022619"/>
    </source>
</evidence>
<evidence type="ECO:0000256" key="17">
    <source>
        <dbReference type="ARBA" id="ARBA00023268"/>
    </source>
</evidence>
<feature type="binding site" evidence="20">
    <location>
        <begin position="235"/>
        <end position="239"/>
    </location>
    <ligand>
        <name>GTP</name>
        <dbReference type="ChEBI" id="CHEBI:37565"/>
    </ligand>
</feature>
<keyword evidence="11 20" id="KW-0378">Hydrolase</keyword>
<feature type="site" description="Essential for DHBP synthase activity" evidence="20">
    <location>
        <position position="109"/>
    </location>
</feature>
<evidence type="ECO:0000256" key="7">
    <source>
        <dbReference type="ARBA" id="ARBA00008976"/>
    </source>
</evidence>
<feature type="binding site" evidence="20">
    <location>
        <position position="147"/>
    </location>
    <ligand>
        <name>D-ribulose 5-phosphate</name>
        <dbReference type="ChEBI" id="CHEBI:58121"/>
    </ligand>
</feature>
<feature type="binding site" evidence="20">
    <location>
        <position position="341"/>
    </location>
    <ligand>
        <name>GTP</name>
        <dbReference type="ChEBI" id="CHEBI:37565"/>
    </ligand>
</feature>
<proteinExistence type="inferred from homology"/>
<dbReference type="Pfam" id="PF00926">
    <property type="entry name" value="DHBP_synthase"/>
    <property type="match status" value="1"/>
</dbReference>
<dbReference type="Proteomes" id="UP001242288">
    <property type="component" value="Unassembled WGS sequence"/>
</dbReference>
<dbReference type="NCBIfam" id="NF001591">
    <property type="entry name" value="PRK00393.1"/>
    <property type="match status" value="1"/>
</dbReference>
<comment type="function">
    <text evidence="3 20">Catalyzes the conversion of D-ribulose 5-phosphate to formate and 3,4-dihydroxy-2-butanone 4-phosphate.</text>
</comment>
<feature type="binding site" evidence="20">
    <location>
        <begin position="123"/>
        <end position="127"/>
    </location>
    <ligand>
        <name>D-ribulose 5-phosphate</name>
        <dbReference type="ChEBI" id="CHEBI:58121"/>
    </ligand>
</feature>
<dbReference type="GO" id="GO:0005525">
    <property type="term" value="F:GTP binding"/>
    <property type="evidence" value="ECO:0007669"/>
    <property type="project" value="UniProtKB-KW"/>
</dbReference>
<keyword evidence="15 20" id="KW-0464">Manganese</keyword>
<evidence type="ECO:0000256" key="5">
    <source>
        <dbReference type="ARBA" id="ARBA00004904"/>
    </source>
</evidence>
<dbReference type="InterPro" id="IPR000422">
    <property type="entry name" value="DHBP_synthase_RibB"/>
</dbReference>
<comment type="similarity">
    <text evidence="7 20">In the C-terminal section; belongs to the GTP cyclohydrolase II family.</text>
</comment>
<evidence type="ECO:0000256" key="4">
    <source>
        <dbReference type="ARBA" id="ARBA00004853"/>
    </source>
</evidence>
<evidence type="ECO:0000256" key="16">
    <source>
        <dbReference type="ARBA" id="ARBA00023239"/>
    </source>
</evidence>
<dbReference type="InterPro" id="IPR036144">
    <property type="entry name" value="RibA-like_sf"/>
</dbReference>
<evidence type="ECO:0000259" key="21">
    <source>
        <dbReference type="Pfam" id="PF00925"/>
    </source>
</evidence>
<dbReference type="CDD" id="cd00641">
    <property type="entry name" value="GTP_cyclohydro2"/>
    <property type="match status" value="1"/>
</dbReference>
<feature type="site" description="Essential for DHBP synthase activity" evidence="20">
    <location>
        <position position="147"/>
    </location>
</feature>
<dbReference type="InterPro" id="IPR016299">
    <property type="entry name" value="Riboflavin_synth_RibBA"/>
</dbReference>
<feature type="binding site" evidence="20">
    <location>
        <position position="240"/>
    </location>
    <ligand>
        <name>Zn(2+)</name>
        <dbReference type="ChEBI" id="CHEBI:29105"/>
        <note>catalytic</note>
    </ligand>
</feature>
<dbReference type="HAMAP" id="MF_00179">
    <property type="entry name" value="RibA"/>
    <property type="match status" value="1"/>
</dbReference>
<evidence type="ECO:0000256" key="2">
    <source>
        <dbReference type="ARBA" id="ARBA00001936"/>
    </source>
</evidence>
<evidence type="ECO:0000256" key="15">
    <source>
        <dbReference type="ARBA" id="ARBA00023211"/>
    </source>
</evidence>
<feature type="binding site" evidence="20">
    <location>
        <position position="256"/>
    </location>
    <ligand>
        <name>GTP</name>
        <dbReference type="ChEBI" id="CHEBI:37565"/>
    </ligand>
</feature>
<dbReference type="GO" id="GO:0003935">
    <property type="term" value="F:GTP cyclohydrolase II activity"/>
    <property type="evidence" value="ECO:0007669"/>
    <property type="project" value="UniProtKB-UniRule"/>
</dbReference>
<feature type="region of interest" description="DHBP synthase" evidence="20">
    <location>
        <begin position="1"/>
        <end position="184"/>
    </location>
</feature>
<comment type="pathway">
    <text evidence="5 20">Cofactor biosynthesis; riboflavin biosynthesis; 2-hydroxy-3-oxobutyl phosphate from D-ribulose 5-phosphate: step 1/1.</text>
</comment>
<feature type="binding site" evidence="20">
    <location>
        <position position="15"/>
    </location>
    <ligand>
        <name>D-ribulose 5-phosphate</name>
        <dbReference type="ChEBI" id="CHEBI:58121"/>
    </ligand>
</feature>
<feature type="binding site" evidence="20">
    <location>
        <position position="126"/>
    </location>
    <ligand>
        <name>Mg(2+)</name>
        <dbReference type="ChEBI" id="CHEBI:18420"/>
        <label>2</label>
    </ligand>
</feature>
<dbReference type="InterPro" id="IPR032677">
    <property type="entry name" value="GTP_cyclohydro_II"/>
</dbReference>
<feature type="binding site" evidence="20">
    <location>
        <position position="11"/>
    </location>
    <ligand>
        <name>Mg(2+)</name>
        <dbReference type="ChEBI" id="CHEBI:18420"/>
        <label>1</label>
    </ligand>
</feature>
<dbReference type="PANTHER" id="PTHR21327">
    <property type="entry name" value="GTP CYCLOHYDROLASE II-RELATED"/>
    <property type="match status" value="1"/>
</dbReference>
<comment type="cofactor">
    <cofactor evidence="2">
        <name>Mn(2+)</name>
        <dbReference type="ChEBI" id="CHEBI:29035"/>
    </cofactor>
</comment>
<dbReference type="FunFam" id="3.90.870.10:FF:000001">
    <property type="entry name" value="Riboflavin biosynthesis protein RibBA"/>
    <property type="match status" value="1"/>
</dbReference>
<evidence type="ECO:0000256" key="13">
    <source>
        <dbReference type="ARBA" id="ARBA00022842"/>
    </source>
</evidence>
<keyword evidence="13 20" id="KW-0460">Magnesium</keyword>